<dbReference type="RefSeq" id="XP_029232089.1">
    <property type="nucleotide sequence ID" value="XM_029367785.1"/>
</dbReference>
<evidence type="ECO:0008006" key="4">
    <source>
        <dbReference type="Google" id="ProtNLM"/>
    </source>
</evidence>
<name>A0A422QA84_9TRYP</name>
<reference evidence="2 3" key="1">
    <citation type="journal article" date="2018" name="BMC Genomics">
        <title>Genomic comparison of Trypanosoma conorhini and Trypanosoma rangeli to Trypanosoma cruzi strains of high and low virulence.</title>
        <authorList>
            <person name="Bradwell K.R."/>
            <person name="Koparde V.N."/>
            <person name="Matveyev A.V."/>
            <person name="Serrano M.G."/>
            <person name="Alves J.M."/>
            <person name="Parikh H."/>
            <person name="Huang B."/>
            <person name="Lee V."/>
            <person name="Espinosa-Alvarez O."/>
            <person name="Ortiz P.A."/>
            <person name="Costa-Martins A.G."/>
            <person name="Teixeira M.M."/>
            <person name="Buck G.A."/>
        </authorList>
    </citation>
    <scope>NUCLEOTIDE SEQUENCE [LARGE SCALE GENOMIC DNA]</scope>
    <source>
        <strain evidence="2 3">025E</strain>
    </source>
</reference>
<organism evidence="2 3">
    <name type="scientific">Trypanosoma conorhini</name>
    <dbReference type="NCBI Taxonomy" id="83891"/>
    <lineage>
        <taxon>Eukaryota</taxon>
        <taxon>Discoba</taxon>
        <taxon>Euglenozoa</taxon>
        <taxon>Kinetoplastea</taxon>
        <taxon>Metakinetoplastina</taxon>
        <taxon>Trypanosomatida</taxon>
        <taxon>Trypanosomatidae</taxon>
        <taxon>Trypanosoma</taxon>
    </lineage>
</organism>
<evidence type="ECO:0000256" key="1">
    <source>
        <dbReference type="SAM" id="MobiDB-lite"/>
    </source>
</evidence>
<dbReference type="GO" id="GO:0016301">
    <property type="term" value="F:kinase activity"/>
    <property type="evidence" value="ECO:0007669"/>
    <property type="project" value="TreeGrafter"/>
</dbReference>
<dbReference type="EMBL" id="MKKU01000024">
    <property type="protein sequence ID" value="RNF26883.1"/>
    <property type="molecule type" value="Genomic_DNA"/>
</dbReference>
<dbReference type="AlphaFoldDB" id="A0A422QA84"/>
<keyword evidence="3" id="KW-1185">Reference proteome</keyword>
<evidence type="ECO:0000313" key="2">
    <source>
        <dbReference type="EMBL" id="RNF26883.1"/>
    </source>
</evidence>
<dbReference type="InterPro" id="IPR052648">
    <property type="entry name" value="Ser-tRNA(Sec)_kinase"/>
</dbReference>
<protein>
    <recommendedName>
        <fullName evidence="4">L-seryl-tRNA(Sec) kinase</fullName>
    </recommendedName>
</protein>
<comment type="caution">
    <text evidence="2">The sequence shown here is derived from an EMBL/GenBank/DDBJ whole genome shotgun (WGS) entry which is preliminary data.</text>
</comment>
<dbReference type="Proteomes" id="UP000284403">
    <property type="component" value="Unassembled WGS sequence"/>
</dbReference>
<dbReference type="PANTHER" id="PTHR20873">
    <property type="entry name" value="L-SERYL-TRNA(SEC) KINASE"/>
    <property type="match status" value="1"/>
</dbReference>
<evidence type="ECO:0000313" key="3">
    <source>
        <dbReference type="Proteomes" id="UP000284403"/>
    </source>
</evidence>
<dbReference type="GeneID" id="40314456"/>
<accession>A0A422QA84</accession>
<feature type="compositionally biased region" description="Basic and acidic residues" evidence="1">
    <location>
        <begin position="280"/>
        <end position="295"/>
    </location>
</feature>
<dbReference type="GO" id="GO:0000049">
    <property type="term" value="F:tRNA binding"/>
    <property type="evidence" value="ECO:0007669"/>
    <property type="project" value="TreeGrafter"/>
</dbReference>
<gene>
    <name evidence="2" type="ORF">Tco025E_00845</name>
</gene>
<feature type="region of interest" description="Disordered" evidence="1">
    <location>
        <begin position="280"/>
        <end position="301"/>
    </location>
</feature>
<dbReference type="SUPFAM" id="SSF52540">
    <property type="entry name" value="P-loop containing nucleoside triphosphate hydrolases"/>
    <property type="match status" value="1"/>
</dbReference>
<dbReference type="PANTHER" id="PTHR20873:SF0">
    <property type="entry name" value="L-SERYL-TRNA(SEC) KINASE"/>
    <property type="match status" value="1"/>
</dbReference>
<dbReference type="CDD" id="cd02019">
    <property type="entry name" value="NK"/>
    <property type="match status" value="1"/>
</dbReference>
<dbReference type="OrthoDB" id="9972657at2759"/>
<dbReference type="Gene3D" id="3.40.50.300">
    <property type="entry name" value="P-loop containing nucleotide triphosphate hydrolases"/>
    <property type="match status" value="1"/>
</dbReference>
<proteinExistence type="predicted"/>
<dbReference type="InterPro" id="IPR027417">
    <property type="entry name" value="P-loop_NTPase"/>
</dbReference>
<sequence>MKVCLVLLSGLPGAGKSTLGLALKQLAGAGKPAGEGADAQSCGVIEEVLELDTFMSSNDEENAMQGGGAAFTPETWKRACNEVREAASQRLRQCLQTAEEEDRTRNGSKTGTPTTRFVFLVDTLSYRSMRASYWKLCRDLDKELLRHYWGRNKAKSEGGFRLPDDIVFVNMVEVRLNTPLEVCLGRNEHRIETPQYVPPHVIASMSESFDVGLDVSAKPRVDDNCWVTLPRQSTAPWPVIRLEDVNASCGLPPAALAQRLLERLLSQDVMEELEEQGKALFESETKRREKERDKQSQQQLCDSVKASRSGWLHQADLRLRAAVQRHMEELKKTGNLQPGIGALVSKCREEQYAQLKAMLACRKEDETFDVCKELLLHELMLEFQRRLLAL</sequence>